<dbReference type="InterPro" id="IPR056619">
    <property type="entry name" value="C8-3_MUC4"/>
</dbReference>
<evidence type="ECO:0000259" key="10">
    <source>
        <dbReference type="PROSITE" id="PS50856"/>
    </source>
</evidence>
<name>A0A6A4V802_AMPAM</name>
<sequence length="1258" mass="141193">MAAHGGGTRVAVTAAVLVALCLVSQCSAEEYKNRTRRQAVSDGGRTINTGYYSGPSGGLNSYNAWDDEEHYTITEERLNEIRSEMMYPYKDPNDYQKDINDLTPQIDKKLNVRFPYYGFLFNYTWVSLHGFLGFSQPTSQPQTYPLTFPQPDWPVKNDPSFIGPFYSKCVIGEIGGEETDTRRPGVYYRIERDLYERRDQFGVELRERAKWDIREAIVGAEAFTPKHVIITTWKNVSFNGGNSNSRARRVTNTFQLMVATDEVRSYALFNYLHMGWTTHTEAGGDGNEGQGGIPAYVGFNAGNGSSAYPYTPYSQTMYIRDLTSTGMANGFPGRHIFRVDEKILAGNCRHELYGSNLPLVFAPEQGNMLGGNLVNISGPCFGPNTLVKCRFYDREVEGVVRDTNTAFCVQPRLFATGFVDIAVSLDGGPYYWKGQYYVETPLTSAEGVMFANDDYQIADPGILHLQWLWHNLTMDQSAKVTISLYGYRESTNTPELLYIDTLMETANDGESDLTTADFVGNDNWDYLDIEVGLLHINLTNPGTYLSGLKTSPVLWSQPIPLAWYFGPQWERVYGSEWAARVCNRWIENDRNLKHFAGEVTRCPCRVEQAVANKGLFVPDFSCDMDGNTACDEHKGAIHCVRAGMVNADGAGQQCCYDIDGFLMMTSDTMWGGNPHRAHNLGMRPFYEANKMPSLSHWYHDVAPFYSCCRWQGEQSQGCTTFRFERRASQDCVGYQPPSAATVFGDPHFYTFDDVQYTFNGKGEYVLTRVNTDRNKLDVQGRFEQAPDNERGPVLATQLTAIAARDNFSTTVEIRLRPTEAQWRYKLNVLVNQKYLYFDRYPEKMQIFRGMLVYVPTYIHNQSQVVVLFQSGAGIEVLENQGQMAARLYLPLTFMNQTTGLFGNWSNDASDDLVTPDGRIVSVDINNMENLYSEFGLQWLLDDKEDPYRGGSLFYHENGRSSSNYYDPDFLPVFDQIPDIPENSTLTADEVKRVCGDSYQCSYDFIMTERRDVAVFSKFYQDEFVNVKSIGLQTITSCGQLPTPQNGRKNTFAFTPGTMVKFECDPGYILVGEARRWCYASGDWNWPEDGEVSCIGENQYKMMYAGIQTGIALSILIPVVVALTFFYMHAVNNGPQNRVAPATPYTYKPASTVGSDPGRPPVRDETMPLRGGPHQRGDTDSGVSGKGGDSQLSSSDVDTTFSSEGVKGVKEPQHMDGAYYTGEPLPDKPDIQFAEKPMDLEEGTPQQPAAARGGAAMPI</sequence>
<dbReference type="InterPro" id="IPR013783">
    <property type="entry name" value="Ig-like_fold"/>
</dbReference>
<feature type="signal peptide" evidence="9">
    <location>
        <begin position="1"/>
        <end position="28"/>
    </location>
</feature>
<evidence type="ECO:0000313" key="14">
    <source>
        <dbReference type="EMBL" id="KAF0287300.1"/>
    </source>
</evidence>
<dbReference type="PROSITE" id="PS50856">
    <property type="entry name" value="AMOP"/>
    <property type="match status" value="1"/>
</dbReference>
<evidence type="ECO:0000256" key="5">
    <source>
        <dbReference type="ARBA" id="ARBA00023157"/>
    </source>
</evidence>
<gene>
    <name evidence="14" type="primary">MESH_1</name>
    <name evidence="14" type="ORF">FJT64_014225</name>
</gene>
<dbReference type="Pfam" id="PF23263">
    <property type="entry name" value="C8-3_MUC4"/>
    <property type="match status" value="1"/>
</dbReference>
<dbReference type="Proteomes" id="UP000440578">
    <property type="component" value="Unassembled WGS sequence"/>
</dbReference>
<feature type="transmembrane region" description="Helical" evidence="8">
    <location>
        <begin position="1101"/>
        <end position="1127"/>
    </location>
</feature>
<feature type="compositionally biased region" description="Polar residues" evidence="7">
    <location>
        <begin position="1189"/>
        <end position="1202"/>
    </location>
</feature>
<keyword evidence="2 8" id="KW-0812">Transmembrane</keyword>
<dbReference type="Pfam" id="PF00084">
    <property type="entry name" value="Sushi"/>
    <property type="match status" value="1"/>
</dbReference>
<feature type="compositionally biased region" description="Low complexity" evidence="7">
    <location>
        <begin position="1244"/>
        <end position="1258"/>
    </location>
</feature>
<dbReference type="Gene3D" id="2.60.40.10">
    <property type="entry name" value="Immunoglobulins"/>
    <property type="match status" value="1"/>
</dbReference>
<feature type="domain" description="AMOP" evidence="10">
    <location>
        <begin position="574"/>
        <end position="725"/>
    </location>
</feature>
<keyword evidence="15" id="KW-1185">Reference proteome</keyword>
<keyword evidence="3 8" id="KW-1133">Transmembrane helix</keyword>
<evidence type="ECO:0000256" key="7">
    <source>
        <dbReference type="SAM" id="MobiDB-lite"/>
    </source>
</evidence>
<protein>
    <submittedName>
        <fullName evidence="14">Protein mesh</fullName>
    </submittedName>
</protein>
<evidence type="ECO:0000259" key="13">
    <source>
        <dbReference type="PROSITE" id="PS51233"/>
    </source>
</evidence>
<dbReference type="InterPro" id="IPR005533">
    <property type="entry name" value="AMOP_dom"/>
</dbReference>
<dbReference type="EMBL" id="VIIS01002199">
    <property type="protein sequence ID" value="KAF0287300.1"/>
    <property type="molecule type" value="Genomic_DNA"/>
</dbReference>
<dbReference type="SMART" id="SM00032">
    <property type="entry name" value="CCP"/>
    <property type="match status" value="1"/>
</dbReference>
<dbReference type="InterPro" id="IPR051495">
    <property type="entry name" value="Epithelial_Barrier/Signaling"/>
</dbReference>
<dbReference type="Pfam" id="PF00094">
    <property type="entry name" value="VWD"/>
    <property type="match status" value="1"/>
</dbReference>
<reference evidence="14 15" key="1">
    <citation type="submission" date="2019-07" db="EMBL/GenBank/DDBJ databases">
        <title>Draft genome assembly of a fouling barnacle, Amphibalanus amphitrite (Darwin, 1854): The first reference genome for Thecostraca.</title>
        <authorList>
            <person name="Kim W."/>
        </authorList>
    </citation>
    <scope>NUCLEOTIDE SEQUENCE [LARGE SCALE GENOMIC DNA]</scope>
    <source>
        <strain evidence="14">SNU_AA5</strain>
        <tissue evidence="14">Soma without cirri and trophi</tissue>
    </source>
</reference>
<dbReference type="InterPro" id="IPR001846">
    <property type="entry name" value="VWF_type-D"/>
</dbReference>
<comment type="caution">
    <text evidence="6">Lacks conserved residue(s) required for the propagation of feature annotation.</text>
</comment>
<dbReference type="PROSITE" id="PS50923">
    <property type="entry name" value="SUSHI"/>
    <property type="match status" value="1"/>
</dbReference>
<keyword evidence="6" id="KW-0768">Sushi</keyword>
<comment type="caution">
    <text evidence="14">The sequence shown here is derived from an EMBL/GenBank/DDBJ whole genome shotgun (WGS) entry which is preliminary data.</text>
</comment>
<dbReference type="PANTHER" id="PTHR13802:SF52">
    <property type="entry name" value="MUCIN-4"/>
    <property type="match status" value="1"/>
</dbReference>
<evidence type="ECO:0000256" key="1">
    <source>
        <dbReference type="ARBA" id="ARBA00004370"/>
    </source>
</evidence>
<feature type="domain" description="Sushi" evidence="11">
    <location>
        <begin position="1035"/>
        <end position="1095"/>
    </location>
</feature>
<dbReference type="CDD" id="cd00033">
    <property type="entry name" value="CCP"/>
    <property type="match status" value="1"/>
</dbReference>
<dbReference type="GO" id="GO:0007160">
    <property type="term" value="P:cell-matrix adhesion"/>
    <property type="evidence" value="ECO:0007669"/>
    <property type="project" value="InterPro"/>
</dbReference>
<evidence type="ECO:0000256" key="4">
    <source>
        <dbReference type="ARBA" id="ARBA00023136"/>
    </source>
</evidence>
<feature type="region of interest" description="Disordered" evidence="7">
    <location>
        <begin position="1238"/>
        <end position="1258"/>
    </location>
</feature>
<dbReference type="InterPro" id="IPR014756">
    <property type="entry name" value="Ig_E-set"/>
</dbReference>
<evidence type="ECO:0000256" key="2">
    <source>
        <dbReference type="ARBA" id="ARBA00022692"/>
    </source>
</evidence>
<organism evidence="14 15">
    <name type="scientific">Amphibalanus amphitrite</name>
    <name type="common">Striped barnacle</name>
    <name type="synonym">Balanus amphitrite</name>
    <dbReference type="NCBI Taxonomy" id="1232801"/>
    <lineage>
        <taxon>Eukaryota</taxon>
        <taxon>Metazoa</taxon>
        <taxon>Ecdysozoa</taxon>
        <taxon>Arthropoda</taxon>
        <taxon>Crustacea</taxon>
        <taxon>Multicrustacea</taxon>
        <taxon>Cirripedia</taxon>
        <taxon>Thoracica</taxon>
        <taxon>Thoracicalcarea</taxon>
        <taxon>Balanomorpha</taxon>
        <taxon>Balanoidea</taxon>
        <taxon>Balanidae</taxon>
        <taxon>Amphibalaninae</taxon>
        <taxon>Amphibalanus</taxon>
    </lineage>
</organism>
<dbReference type="AlphaFoldDB" id="A0A6A4V802"/>
<dbReference type="PANTHER" id="PTHR13802">
    <property type="entry name" value="MUCIN 4-RELATED"/>
    <property type="match status" value="1"/>
</dbReference>
<feature type="domain" description="VWFD" evidence="13">
    <location>
        <begin position="738"/>
        <end position="946"/>
    </location>
</feature>
<evidence type="ECO:0000313" key="15">
    <source>
        <dbReference type="Proteomes" id="UP000440578"/>
    </source>
</evidence>
<comment type="subcellular location">
    <subcellularLocation>
        <location evidence="1">Membrane</location>
    </subcellularLocation>
</comment>
<dbReference type="Pfam" id="PF03782">
    <property type="entry name" value="AMOP"/>
    <property type="match status" value="1"/>
</dbReference>
<dbReference type="InterPro" id="IPR035976">
    <property type="entry name" value="Sushi/SCR/CCP_sf"/>
</dbReference>
<feature type="chain" id="PRO_5025486143" evidence="9">
    <location>
        <begin position="29"/>
        <end position="1258"/>
    </location>
</feature>
<evidence type="ECO:0000256" key="9">
    <source>
        <dbReference type="SAM" id="SignalP"/>
    </source>
</evidence>
<evidence type="ECO:0000259" key="12">
    <source>
        <dbReference type="PROSITE" id="PS51220"/>
    </source>
</evidence>
<dbReference type="Gene3D" id="2.10.70.10">
    <property type="entry name" value="Complement Module, domain 1"/>
    <property type="match status" value="1"/>
</dbReference>
<dbReference type="PROSITE" id="PS51220">
    <property type="entry name" value="NIDO"/>
    <property type="match status" value="1"/>
</dbReference>
<dbReference type="SMART" id="SM00723">
    <property type="entry name" value="AMOP"/>
    <property type="match status" value="1"/>
</dbReference>
<accession>A0A6A4V802</accession>
<feature type="domain" description="NIDO" evidence="12">
    <location>
        <begin position="164"/>
        <end position="342"/>
    </location>
</feature>
<dbReference type="OrthoDB" id="6051552at2759"/>
<dbReference type="GO" id="GO:0016020">
    <property type="term" value="C:membrane"/>
    <property type="evidence" value="ECO:0007669"/>
    <property type="project" value="UniProtKB-SubCell"/>
</dbReference>
<evidence type="ECO:0000256" key="6">
    <source>
        <dbReference type="PROSITE-ProRule" id="PRU00302"/>
    </source>
</evidence>
<keyword evidence="9" id="KW-0732">Signal</keyword>
<evidence type="ECO:0000256" key="8">
    <source>
        <dbReference type="SAM" id="Phobius"/>
    </source>
</evidence>
<dbReference type="SUPFAM" id="SSF57535">
    <property type="entry name" value="Complement control module/SCR domain"/>
    <property type="match status" value="1"/>
</dbReference>
<dbReference type="InterPro" id="IPR000436">
    <property type="entry name" value="Sushi_SCR_CCP_dom"/>
</dbReference>
<dbReference type="SUPFAM" id="SSF81296">
    <property type="entry name" value="E set domains"/>
    <property type="match status" value="1"/>
</dbReference>
<dbReference type="InterPro" id="IPR003886">
    <property type="entry name" value="NIDO_dom"/>
</dbReference>
<proteinExistence type="predicted"/>
<dbReference type="SMART" id="SM00539">
    <property type="entry name" value="NIDO"/>
    <property type="match status" value="1"/>
</dbReference>
<evidence type="ECO:0000256" key="3">
    <source>
        <dbReference type="ARBA" id="ARBA00022989"/>
    </source>
</evidence>
<dbReference type="Pfam" id="PF06119">
    <property type="entry name" value="NIDO"/>
    <property type="match status" value="1"/>
</dbReference>
<evidence type="ECO:0000259" key="11">
    <source>
        <dbReference type="PROSITE" id="PS50923"/>
    </source>
</evidence>
<feature type="region of interest" description="Disordered" evidence="7">
    <location>
        <begin position="1137"/>
        <end position="1208"/>
    </location>
</feature>
<keyword evidence="5" id="KW-1015">Disulfide bond</keyword>
<dbReference type="PROSITE" id="PS51233">
    <property type="entry name" value="VWFD"/>
    <property type="match status" value="1"/>
</dbReference>
<keyword evidence="4 8" id="KW-0472">Membrane</keyword>
<dbReference type="SMART" id="SM00216">
    <property type="entry name" value="VWD"/>
    <property type="match status" value="1"/>
</dbReference>